<dbReference type="PRINTS" id="PR00069">
    <property type="entry name" value="ALDKETRDTASE"/>
</dbReference>
<dbReference type="PANTHER" id="PTHR43638">
    <property type="entry name" value="OXIDOREDUCTASE, ALDO/KETO REDUCTASE FAMILY PROTEIN"/>
    <property type="match status" value="1"/>
</dbReference>
<dbReference type="SUPFAM" id="SSF51430">
    <property type="entry name" value="NAD(P)-linked oxidoreductase"/>
    <property type="match status" value="1"/>
</dbReference>
<evidence type="ECO:0000259" key="1">
    <source>
        <dbReference type="Pfam" id="PF00248"/>
    </source>
</evidence>
<dbReference type="Pfam" id="PF00248">
    <property type="entry name" value="Aldo_ket_red"/>
    <property type="match status" value="1"/>
</dbReference>
<dbReference type="AlphaFoldDB" id="A0AA37BRT6"/>
<proteinExistence type="predicted"/>
<dbReference type="InterPro" id="IPR023210">
    <property type="entry name" value="NADP_OxRdtase_dom"/>
</dbReference>
<evidence type="ECO:0000313" key="3">
    <source>
        <dbReference type="Proteomes" id="UP000632195"/>
    </source>
</evidence>
<dbReference type="Proteomes" id="UP000632195">
    <property type="component" value="Unassembled WGS sequence"/>
</dbReference>
<keyword evidence="3" id="KW-1185">Reference proteome</keyword>
<evidence type="ECO:0000313" key="2">
    <source>
        <dbReference type="EMBL" id="GGM76020.1"/>
    </source>
</evidence>
<dbReference type="InterPro" id="IPR020471">
    <property type="entry name" value="AKR"/>
</dbReference>
<reference evidence="2" key="1">
    <citation type="journal article" date="2014" name="Int. J. Syst. Evol. Microbiol.">
        <title>Complete genome sequence of Corynebacterium casei LMG S-19264T (=DSM 44701T), isolated from a smear-ripened cheese.</title>
        <authorList>
            <consortium name="US DOE Joint Genome Institute (JGI-PGF)"/>
            <person name="Walter F."/>
            <person name="Albersmeier A."/>
            <person name="Kalinowski J."/>
            <person name="Ruckert C."/>
        </authorList>
    </citation>
    <scope>NUCLEOTIDE SEQUENCE</scope>
    <source>
        <strain evidence="2">JCM 13583</strain>
    </source>
</reference>
<dbReference type="EMBL" id="BMNY01000002">
    <property type="protein sequence ID" value="GGM76020.1"/>
    <property type="molecule type" value="Genomic_DNA"/>
</dbReference>
<dbReference type="PANTHER" id="PTHR43638:SF3">
    <property type="entry name" value="ALDEHYDE REDUCTASE"/>
    <property type="match status" value="1"/>
</dbReference>
<reference evidence="2" key="2">
    <citation type="submission" date="2022-09" db="EMBL/GenBank/DDBJ databases">
        <authorList>
            <person name="Sun Q."/>
            <person name="Ohkuma M."/>
        </authorList>
    </citation>
    <scope>NUCLEOTIDE SEQUENCE</scope>
    <source>
        <strain evidence="2">JCM 13583</strain>
    </source>
</reference>
<name>A0AA37BRT6_9ARCH</name>
<dbReference type="PROSITE" id="PS00062">
    <property type="entry name" value="ALDOKETO_REDUCTASE_2"/>
    <property type="match status" value="1"/>
</dbReference>
<dbReference type="CDD" id="cd19072">
    <property type="entry name" value="AKR_AKR3F1-like"/>
    <property type="match status" value="1"/>
</dbReference>
<dbReference type="GO" id="GO:0016491">
    <property type="term" value="F:oxidoreductase activity"/>
    <property type="evidence" value="ECO:0007669"/>
    <property type="project" value="InterPro"/>
</dbReference>
<accession>A0AA37BRT6</accession>
<dbReference type="Gene3D" id="3.20.20.100">
    <property type="entry name" value="NADP-dependent oxidoreductase domain"/>
    <property type="match status" value="1"/>
</dbReference>
<gene>
    <name evidence="2" type="ORF">GCM10007108_12490</name>
</gene>
<protein>
    <submittedName>
        <fullName evidence="2">Aldo/keto reductase</fullName>
    </submittedName>
</protein>
<sequence>MQMRDFSGTGFMVSEIGVGTYYDPGWIVRARLFGSRPNRDMKVKAISTALECGVNMIDTAEIYQSEDMVAEALGGRDRSKVFLATKVWPSHYRRERLLKSLRASLRRLGTDYVDLYQLHLNSSREKVGEALKAIEEQVKEGTVRYIGISNFDAELTKFALSVVRDARIVSTQMPFNLLNRKIEADILPICRENGMSVLAYYPLGHGRLVTSSGKFAEAVKKIQEDHPGKTVPQIVLNWFLSKFDNVYPIPRASNPEHVRENTGAMGWKMDEEEIKMLEQSVS</sequence>
<dbReference type="InterPro" id="IPR036812">
    <property type="entry name" value="NAD(P)_OxRdtase_dom_sf"/>
</dbReference>
<organism evidence="2 3">
    <name type="scientific">Thermogymnomonas acidicola</name>
    <dbReference type="NCBI Taxonomy" id="399579"/>
    <lineage>
        <taxon>Archaea</taxon>
        <taxon>Methanobacteriati</taxon>
        <taxon>Thermoplasmatota</taxon>
        <taxon>Thermoplasmata</taxon>
        <taxon>Thermoplasmatales</taxon>
        <taxon>Thermogymnomonas</taxon>
    </lineage>
</organism>
<comment type="caution">
    <text evidence="2">The sequence shown here is derived from an EMBL/GenBank/DDBJ whole genome shotgun (WGS) entry which is preliminary data.</text>
</comment>
<dbReference type="InterPro" id="IPR018170">
    <property type="entry name" value="Aldo/ket_reductase_CS"/>
</dbReference>
<feature type="domain" description="NADP-dependent oxidoreductase" evidence="1">
    <location>
        <begin position="35"/>
        <end position="279"/>
    </location>
</feature>